<accession>A0A9W9SJH9</accession>
<dbReference type="GO" id="GO:0017000">
    <property type="term" value="P:antibiotic biosynthetic process"/>
    <property type="evidence" value="ECO:0007669"/>
    <property type="project" value="UniProtKB-ARBA"/>
</dbReference>
<proteinExistence type="predicted"/>
<dbReference type="SUPFAM" id="SSF53474">
    <property type="entry name" value="alpha/beta-Hydrolases"/>
    <property type="match status" value="1"/>
</dbReference>
<evidence type="ECO:0000259" key="1">
    <source>
        <dbReference type="Pfam" id="PF12697"/>
    </source>
</evidence>
<reference evidence="2" key="2">
    <citation type="journal article" date="2023" name="IMA Fungus">
        <title>Comparative genomic study of the Penicillium genus elucidates a diverse pangenome and 15 lateral gene transfer events.</title>
        <authorList>
            <person name="Petersen C."/>
            <person name="Sorensen T."/>
            <person name="Nielsen M.R."/>
            <person name="Sondergaard T.E."/>
            <person name="Sorensen J.L."/>
            <person name="Fitzpatrick D.A."/>
            <person name="Frisvad J.C."/>
            <person name="Nielsen K.L."/>
        </authorList>
    </citation>
    <scope>NUCLEOTIDE SEQUENCE</scope>
    <source>
        <strain evidence="2">IBT 29677</strain>
    </source>
</reference>
<dbReference type="Pfam" id="PF12697">
    <property type="entry name" value="Abhydrolase_6"/>
    <property type="match status" value="1"/>
</dbReference>
<gene>
    <name evidence="2" type="ORF">N7509_011558</name>
</gene>
<feature type="domain" description="AB hydrolase-1" evidence="1">
    <location>
        <begin position="9"/>
        <end position="240"/>
    </location>
</feature>
<dbReference type="Gene3D" id="3.40.50.1820">
    <property type="entry name" value="alpha/beta hydrolase"/>
    <property type="match status" value="1"/>
</dbReference>
<dbReference type="OrthoDB" id="408373at2759"/>
<dbReference type="InterPro" id="IPR029058">
    <property type="entry name" value="AB_hydrolase_fold"/>
</dbReference>
<dbReference type="RefSeq" id="XP_056482225.1">
    <property type="nucleotide sequence ID" value="XM_056636195.1"/>
</dbReference>
<keyword evidence="3" id="KW-1185">Reference proteome</keyword>
<dbReference type="PANTHER" id="PTHR37017">
    <property type="entry name" value="AB HYDROLASE-1 DOMAIN-CONTAINING PROTEIN-RELATED"/>
    <property type="match status" value="1"/>
</dbReference>
<reference evidence="2" key="1">
    <citation type="submission" date="2022-12" db="EMBL/GenBank/DDBJ databases">
        <authorList>
            <person name="Petersen C."/>
        </authorList>
    </citation>
    <scope>NUCLEOTIDE SEQUENCE</scope>
    <source>
        <strain evidence="2">IBT 29677</strain>
    </source>
</reference>
<dbReference type="GeneID" id="81375175"/>
<dbReference type="InterPro" id="IPR052897">
    <property type="entry name" value="Sec-Metab_Biosynth_Hydrolase"/>
</dbReference>
<organism evidence="2 3">
    <name type="scientific">Penicillium cosmopolitanum</name>
    <dbReference type="NCBI Taxonomy" id="1131564"/>
    <lineage>
        <taxon>Eukaryota</taxon>
        <taxon>Fungi</taxon>
        <taxon>Dikarya</taxon>
        <taxon>Ascomycota</taxon>
        <taxon>Pezizomycotina</taxon>
        <taxon>Eurotiomycetes</taxon>
        <taxon>Eurotiomycetidae</taxon>
        <taxon>Eurotiales</taxon>
        <taxon>Aspergillaceae</taxon>
        <taxon>Penicillium</taxon>
    </lineage>
</organism>
<dbReference type="Proteomes" id="UP001147747">
    <property type="component" value="Unassembled WGS sequence"/>
</dbReference>
<comment type="caution">
    <text evidence="2">The sequence shown here is derived from an EMBL/GenBank/DDBJ whole genome shotgun (WGS) entry which is preliminary data.</text>
</comment>
<dbReference type="PANTHER" id="PTHR37017:SF11">
    <property type="entry name" value="ESTERASE_LIPASE_THIOESTERASE DOMAIN-CONTAINING PROTEIN"/>
    <property type="match status" value="1"/>
</dbReference>
<dbReference type="InterPro" id="IPR000073">
    <property type="entry name" value="AB_hydrolase_1"/>
</dbReference>
<evidence type="ECO:0000313" key="3">
    <source>
        <dbReference type="Proteomes" id="UP001147747"/>
    </source>
</evidence>
<evidence type="ECO:0000313" key="2">
    <source>
        <dbReference type="EMBL" id="KAJ5378439.1"/>
    </source>
</evidence>
<name>A0A9W9SJH9_9EURO</name>
<sequence length="251" mass="27014">MANHKPTAVLIIHGGYFLPAAWDAFGDQLRQAGFIVKCPRLPSCGDKRPPAATMNDDIIAVREAVQELIDTNNSILVLAHSYGGMVASEAISPNLYANNGKGAVGLILLSAWLVQPGDTLTDIIAKYGFQCKVDLSDNGDGTFFAKNAPESFYNDIESIKAKDLASKNVTHNLFAASGKISGAPWKDLPTTYIYCARDMAIMLPLQQSMVQDAVNMGGKLITKTIDSGHCPFLSQPEALLRIVEEAVTNLT</sequence>
<dbReference type="AlphaFoldDB" id="A0A9W9SJH9"/>
<protein>
    <submittedName>
        <fullName evidence="2">Alpha/beta-hydrolase</fullName>
    </submittedName>
</protein>
<dbReference type="EMBL" id="JAPZBU010000011">
    <property type="protein sequence ID" value="KAJ5378439.1"/>
    <property type="molecule type" value="Genomic_DNA"/>
</dbReference>
<dbReference type="GO" id="GO:0072330">
    <property type="term" value="P:monocarboxylic acid biosynthetic process"/>
    <property type="evidence" value="ECO:0007669"/>
    <property type="project" value="UniProtKB-ARBA"/>
</dbReference>